<dbReference type="GeneID" id="25914955"/>
<feature type="region of interest" description="Disordered" evidence="1">
    <location>
        <begin position="1"/>
        <end position="49"/>
    </location>
</feature>
<proteinExistence type="predicted"/>
<feature type="compositionally biased region" description="Polar residues" evidence="1">
    <location>
        <begin position="1"/>
        <end position="19"/>
    </location>
</feature>
<feature type="non-terminal residue" evidence="2">
    <location>
        <position position="1"/>
    </location>
</feature>
<protein>
    <submittedName>
        <fullName evidence="2">Uncharacterized protein</fullName>
    </submittedName>
</protein>
<dbReference type="RefSeq" id="XP_014146889.1">
    <property type="nucleotide sequence ID" value="XM_014291414.1"/>
</dbReference>
<evidence type="ECO:0000313" key="2">
    <source>
        <dbReference type="EMBL" id="KNC72987.1"/>
    </source>
</evidence>
<gene>
    <name evidence="2" type="ORF">SARC_14451</name>
</gene>
<evidence type="ECO:0000256" key="1">
    <source>
        <dbReference type="SAM" id="MobiDB-lite"/>
    </source>
</evidence>
<dbReference type="AlphaFoldDB" id="A0A0L0F8E5"/>
<dbReference type="Proteomes" id="UP000054560">
    <property type="component" value="Unassembled WGS sequence"/>
</dbReference>
<keyword evidence="3" id="KW-1185">Reference proteome</keyword>
<accession>A0A0L0F8E5</accession>
<evidence type="ECO:0000313" key="3">
    <source>
        <dbReference type="Proteomes" id="UP000054560"/>
    </source>
</evidence>
<name>A0A0L0F8E5_9EUKA</name>
<organism evidence="2 3">
    <name type="scientific">Sphaeroforma arctica JP610</name>
    <dbReference type="NCBI Taxonomy" id="667725"/>
    <lineage>
        <taxon>Eukaryota</taxon>
        <taxon>Ichthyosporea</taxon>
        <taxon>Ichthyophonida</taxon>
        <taxon>Sphaeroforma</taxon>
    </lineage>
</organism>
<reference evidence="2 3" key="1">
    <citation type="submission" date="2011-02" db="EMBL/GenBank/DDBJ databases">
        <title>The Genome Sequence of Sphaeroforma arctica JP610.</title>
        <authorList>
            <consortium name="The Broad Institute Genome Sequencing Platform"/>
            <person name="Russ C."/>
            <person name="Cuomo C."/>
            <person name="Young S.K."/>
            <person name="Zeng Q."/>
            <person name="Gargeya S."/>
            <person name="Alvarado L."/>
            <person name="Berlin A."/>
            <person name="Chapman S.B."/>
            <person name="Chen Z."/>
            <person name="Freedman E."/>
            <person name="Gellesch M."/>
            <person name="Goldberg J."/>
            <person name="Griggs A."/>
            <person name="Gujja S."/>
            <person name="Heilman E."/>
            <person name="Heiman D."/>
            <person name="Howarth C."/>
            <person name="Mehta T."/>
            <person name="Neiman D."/>
            <person name="Pearson M."/>
            <person name="Roberts A."/>
            <person name="Saif S."/>
            <person name="Shea T."/>
            <person name="Shenoy N."/>
            <person name="Sisk P."/>
            <person name="Stolte C."/>
            <person name="Sykes S."/>
            <person name="White J."/>
            <person name="Yandava C."/>
            <person name="Burger G."/>
            <person name="Gray M.W."/>
            <person name="Holland P.W.H."/>
            <person name="King N."/>
            <person name="Lang F.B.F."/>
            <person name="Roger A.J."/>
            <person name="Ruiz-Trillo I."/>
            <person name="Haas B."/>
            <person name="Nusbaum C."/>
            <person name="Birren B."/>
        </authorList>
    </citation>
    <scope>NUCLEOTIDE SEQUENCE [LARGE SCALE GENOMIC DNA]</scope>
    <source>
        <strain evidence="2 3">JP610</strain>
    </source>
</reference>
<sequence length="66" mass="7124">HESGTNSEAQLCTNSNSSDSPKRHSATAQTLGVGCHSTGQVRKKNQMVQAIGRVRGRKVLDENRFG</sequence>
<dbReference type="EMBL" id="KQ246242">
    <property type="protein sequence ID" value="KNC72987.1"/>
    <property type="molecule type" value="Genomic_DNA"/>
</dbReference>